<accession>A0A6A0BDP7</accession>
<dbReference type="RefSeq" id="WP_172209137.1">
    <property type="nucleotide sequence ID" value="NZ_BLLI01000040.1"/>
</dbReference>
<dbReference type="Proteomes" id="UP000480303">
    <property type="component" value="Unassembled WGS sequence"/>
</dbReference>
<dbReference type="EMBL" id="BLLI01000040">
    <property type="protein sequence ID" value="GFH42805.1"/>
    <property type="molecule type" value="Genomic_DNA"/>
</dbReference>
<gene>
    <name evidence="1" type="ORF">Hs30E_13560</name>
</gene>
<name>A0A6A0BDP7_9LACT</name>
<comment type="caution">
    <text evidence="1">The sequence shown here is derived from an EMBL/GenBank/DDBJ whole genome shotgun (WGS) entry which is preliminary data.</text>
</comment>
<evidence type="ECO:0000313" key="1">
    <source>
        <dbReference type="EMBL" id="GFH42805.1"/>
    </source>
</evidence>
<protein>
    <recommendedName>
        <fullName evidence="3">Sporulation protein Cse60</fullName>
    </recommendedName>
</protein>
<evidence type="ECO:0008006" key="3">
    <source>
        <dbReference type="Google" id="ProtNLM"/>
    </source>
</evidence>
<reference evidence="1 2" key="1">
    <citation type="submission" date="2020-02" db="EMBL/GenBank/DDBJ databases">
        <title>Draft genome sequence of Lactococcus sp. Hs30E4-3.</title>
        <authorList>
            <person name="Noda S."/>
            <person name="Yuki M."/>
            <person name="Ohkuma M."/>
        </authorList>
    </citation>
    <scope>NUCLEOTIDE SEQUENCE [LARGE SCALE GENOMIC DNA]</scope>
    <source>
        <strain evidence="1 2">Hs30E4-3</strain>
    </source>
</reference>
<keyword evidence="2" id="KW-1185">Reference proteome</keyword>
<organism evidence="1 2">
    <name type="scientific">Pseudolactococcus hodotermopsidis</name>
    <dbReference type="NCBI Taxonomy" id="2709157"/>
    <lineage>
        <taxon>Bacteria</taxon>
        <taxon>Bacillati</taxon>
        <taxon>Bacillota</taxon>
        <taxon>Bacilli</taxon>
        <taxon>Lactobacillales</taxon>
        <taxon>Streptococcaceae</taxon>
        <taxon>Pseudolactococcus</taxon>
    </lineage>
</organism>
<evidence type="ECO:0000313" key="2">
    <source>
        <dbReference type="Proteomes" id="UP000480303"/>
    </source>
</evidence>
<proteinExistence type="predicted"/>
<dbReference type="AlphaFoldDB" id="A0A6A0BDP7"/>
<sequence length="70" mass="8015">MKIKIFNSTIVDDKTRQKLSEKMLAKGKVDEDIETRVNQFIANKKVIDIKTAAAGNDFDNRLVITVLYEE</sequence>